<dbReference type="AlphaFoldDB" id="A0A420W852"/>
<protein>
    <submittedName>
        <fullName evidence="3">Glycosyltransferase involved in cell wall biosynthesis</fullName>
    </submittedName>
</protein>
<feature type="domain" description="Glycosyl transferase family 1" evidence="1">
    <location>
        <begin position="170"/>
        <end position="337"/>
    </location>
</feature>
<keyword evidence="3" id="KW-0808">Transferase</keyword>
<dbReference type="InterPro" id="IPR001296">
    <property type="entry name" value="Glyco_trans_1"/>
</dbReference>
<sequence>MRVLQATTARGWSGGTEQCLLLAKYMNKLGVETHILTLKETELERRAKTLGIEVVNFPNTRKFSLSEAKKLAKVLESYDVVNTHISKAHWWVWSSSFFTKKRPILVYSRRVPFKISLASRLTKYNLRTDGIVAVSPQIHDYLKKTPFLGKKVRYIPSGVELERFNPQKVKSEIRKELGIEEGALLILNVANYSEVKGHHVLLPAFKDFLRRNPKLKAYLLLAGRDTDSEEAKLEIEKLGLKGKVIPLGFRKDVPQLLKGADLFVFPSLKEGIAGSLLQAMAMEKTVVTSLVGGIKSYLKDGLNGIGVEPGSIESLVEGMERGVKEIGNEKMKEEARRTAAQFDIKRVAEKTLEFYKELLNEKRLSRV</sequence>
<evidence type="ECO:0000313" key="3">
    <source>
        <dbReference type="EMBL" id="RKQ63486.1"/>
    </source>
</evidence>
<gene>
    <name evidence="3" type="ORF">C7457_0359</name>
</gene>
<dbReference type="GO" id="GO:0016757">
    <property type="term" value="F:glycosyltransferase activity"/>
    <property type="evidence" value="ECO:0007669"/>
    <property type="project" value="InterPro"/>
</dbReference>
<dbReference type="EMBL" id="RBIE01000001">
    <property type="protein sequence ID" value="RKQ63486.1"/>
    <property type="molecule type" value="Genomic_DNA"/>
</dbReference>
<accession>A0A420W852</accession>
<proteinExistence type="predicted"/>
<dbReference type="InterPro" id="IPR028098">
    <property type="entry name" value="Glyco_trans_4-like_N"/>
</dbReference>
<dbReference type="OrthoDB" id="3199616at2"/>
<dbReference type="Proteomes" id="UP000280881">
    <property type="component" value="Unassembled WGS sequence"/>
</dbReference>
<evidence type="ECO:0000259" key="2">
    <source>
        <dbReference type="Pfam" id="PF13439"/>
    </source>
</evidence>
<keyword evidence="4" id="KW-1185">Reference proteome</keyword>
<reference evidence="3 4" key="1">
    <citation type="submission" date="2018-10" db="EMBL/GenBank/DDBJ databases">
        <title>Genomic Encyclopedia of Type Strains, Phase IV (KMG-IV): sequencing the most valuable type-strain genomes for metagenomic binning, comparative biology and taxonomic classification.</title>
        <authorList>
            <person name="Goeker M."/>
        </authorList>
    </citation>
    <scope>NUCLEOTIDE SEQUENCE [LARGE SCALE GENOMIC DNA]</scope>
    <source>
        <strain evidence="3 4">DSM 15521</strain>
    </source>
</reference>
<comment type="caution">
    <text evidence="3">The sequence shown here is derived from an EMBL/GenBank/DDBJ whole genome shotgun (WGS) entry which is preliminary data.</text>
</comment>
<dbReference type="Pfam" id="PF00534">
    <property type="entry name" value="Glycos_transf_1"/>
    <property type="match status" value="1"/>
</dbReference>
<feature type="domain" description="Glycosyltransferase subfamily 4-like N-terminal" evidence="2">
    <location>
        <begin position="14"/>
        <end position="163"/>
    </location>
</feature>
<dbReference type="SUPFAM" id="SSF53756">
    <property type="entry name" value="UDP-Glycosyltransferase/glycogen phosphorylase"/>
    <property type="match status" value="1"/>
</dbReference>
<dbReference type="Pfam" id="PF13439">
    <property type="entry name" value="Glyco_transf_4"/>
    <property type="match status" value="1"/>
</dbReference>
<name>A0A420W852_9BACT</name>
<dbReference type="CDD" id="cd03801">
    <property type="entry name" value="GT4_PimA-like"/>
    <property type="match status" value="1"/>
</dbReference>
<dbReference type="RefSeq" id="WP_121169732.1">
    <property type="nucleotide sequence ID" value="NZ_RBIE01000001.1"/>
</dbReference>
<dbReference type="PANTHER" id="PTHR12526:SF638">
    <property type="entry name" value="SPORE COAT PROTEIN SA"/>
    <property type="match status" value="1"/>
</dbReference>
<dbReference type="PANTHER" id="PTHR12526">
    <property type="entry name" value="GLYCOSYLTRANSFERASE"/>
    <property type="match status" value="1"/>
</dbReference>
<dbReference type="Gene3D" id="3.40.50.2000">
    <property type="entry name" value="Glycogen Phosphorylase B"/>
    <property type="match status" value="2"/>
</dbReference>
<organism evidence="3 4">
    <name type="scientific">Thermovibrio guaymasensis</name>
    <dbReference type="NCBI Taxonomy" id="240167"/>
    <lineage>
        <taxon>Bacteria</taxon>
        <taxon>Pseudomonadati</taxon>
        <taxon>Aquificota</taxon>
        <taxon>Aquificia</taxon>
        <taxon>Desulfurobacteriales</taxon>
        <taxon>Desulfurobacteriaceae</taxon>
        <taxon>Thermovibrio</taxon>
    </lineage>
</organism>
<evidence type="ECO:0000313" key="4">
    <source>
        <dbReference type="Proteomes" id="UP000280881"/>
    </source>
</evidence>
<evidence type="ECO:0000259" key="1">
    <source>
        <dbReference type="Pfam" id="PF00534"/>
    </source>
</evidence>